<name>A0A1R2CHU6_9CILI</name>
<reference evidence="9 10" key="1">
    <citation type="submission" date="2016-11" db="EMBL/GenBank/DDBJ databases">
        <title>The macronuclear genome of Stentor coeruleus: a giant cell with tiny introns.</title>
        <authorList>
            <person name="Slabodnick M."/>
            <person name="Ruby J.G."/>
            <person name="Reiff S.B."/>
            <person name="Swart E.C."/>
            <person name="Gosai S."/>
            <person name="Prabakaran S."/>
            <person name="Witkowska E."/>
            <person name="Larue G.E."/>
            <person name="Fisher S."/>
            <person name="Freeman R.M."/>
            <person name="Gunawardena J."/>
            <person name="Chu W."/>
            <person name="Stover N.A."/>
            <person name="Gregory B.D."/>
            <person name="Nowacki M."/>
            <person name="Derisi J."/>
            <person name="Roy S.W."/>
            <person name="Marshall W.F."/>
            <person name="Sood P."/>
        </authorList>
    </citation>
    <scope>NUCLEOTIDE SEQUENCE [LARGE SCALE GENOMIC DNA]</scope>
    <source>
        <strain evidence="9">WM001</strain>
    </source>
</reference>
<feature type="transmembrane region" description="Helical" evidence="7">
    <location>
        <begin position="185"/>
        <end position="204"/>
    </location>
</feature>
<feature type="transmembrane region" description="Helical" evidence="7">
    <location>
        <begin position="48"/>
        <end position="70"/>
    </location>
</feature>
<keyword evidence="6 7" id="KW-0012">Acyltransferase</keyword>
<gene>
    <name evidence="9" type="ORF">SteCoe_9385</name>
</gene>
<dbReference type="GO" id="GO:0019706">
    <property type="term" value="F:protein-cysteine S-palmitoyltransferase activity"/>
    <property type="evidence" value="ECO:0007669"/>
    <property type="project" value="UniProtKB-EC"/>
</dbReference>
<dbReference type="EMBL" id="MPUH01000146">
    <property type="protein sequence ID" value="OMJ88609.1"/>
    <property type="molecule type" value="Genomic_DNA"/>
</dbReference>
<evidence type="ECO:0000256" key="1">
    <source>
        <dbReference type="ARBA" id="ARBA00004141"/>
    </source>
</evidence>
<dbReference type="AlphaFoldDB" id="A0A1R2CHU6"/>
<keyword evidence="3 7" id="KW-0812">Transmembrane</keyword>
<dbReference type="GO" id="GO:0005783">
    <property type="term" value="C:endoplasmic reticulum"/>
    <property type="evidence" value="ECO:0007669"/>
    <property type="project" value="TreeGrafter"/>
</dbReference>
<evidence type="ECO:0000256" key="7">
    <source>
        <dbReference type="RuleBase" id="RU079119"/>
    </source>
</evidence>
<evidence type="ECO:0000313" key="10">
    <source>
        <dbReference type="Proteomes" id="UP000187209"/>
    </source>
</evidence>
<organism evidence="9 10">
    <name type="scientific">Stentor coeruleus</name>
    <dbReference type="NCBI Taxonomy" id="5963"/>
    <lineage>
        <taxon>Eukaryota</taxon>
        <taxon>Sar</taxon>
        <taxon>Alveolata</taxon>
        <taxon>Ciliophora</taxon>
        <taxon>Postciliodesmatophora</taxon>
        <taxon>Heterotrichea</taxon>
        <taxon>Heterotrichida</taxon>
        <taxon>Stentoridae</taxon>
        <taxon>Stentor</taxon>
    </lineage>
</organism>
<feature type="transmembrane region" description="Helical" evidence="7">
    <location>
        <begin position="152"/>
        <end position="173"/>
    </location>
</feature>
<comment type="domain">
    <text evidence="7">The DHHC domain is required for palmitoyltransferase activity.</text>
</comment>
<comment type="catalytic activity">
    <reaction evidence="7">
        <text>L-cysteinyl-[protein] + hexadecanoyl-CoA = S-hexadecanoyl-L-cysteinyl-[protein] + CoA</text>
        <dbReference type="Rhea" id="RHEA:36683"/>
        <dbReference type="Rhea" id="RHEA-COMP:10131"/>
        <dbReference type="Rhea" id="RHEA-COMP:11032"/>
        <dbReference type="ChEBI" id="CHEBI:29950"/>
        <dbReference type="ChEBI" id="CHEBI:57287"/>
        <dbReference type="ChEBI" id="CHEBI:57379"/>
        <dbReference type="ChEBI" id="CHEBI:74151"/>
        <dbReference type="EC" id="2.3.1.225"/>
    </reaction>
</comment>
<evidence type="ECO:0000256" key="2">
    <source>
        <dbReference type="ARBA" id="ARBA00022679"/>
    </source>
</evidence>
<protein>
    <recommendedName>
        <fullName evidence="7">Palmitoyltransferase</fullName>
        <ecNumber evidence="7">2.3.1.225</ecNumber>
    </recommendedName>
</protein>
<keyword evidence="4 7" id="KW-1133">Transmembrane helix</keyword>
<keyword evidence="10" id="KW-1185">Reference proteome</keyword>
<comment type="subcellular location">
    <subcellularLocation>
        <location evidence="1">Membrane</location>
        <topology evidence="1">Multi-pass membrane protein</topology>
    </subcellularLocation>
</comment>
<dbReference type="GO" id="GO:0016020">
    <property type="term" value="C:membrane"/>
    <property type="evidence" value="ECO:0007669"/>
    <property type="project" value="UniProtKB-SubCell"/>
</dbReference>
<dbReference type="Proteomes" id="UP000187209">
    <property type="component" value="Unassembled WGS sequence"/>
</dbReference>
<dbReference type="GO" id="GO:0005794">
    <property type="term" value="C:Golgi apparatus"/>
    <property type="evidence" value="ECO:0007669"/>
    <property type="project" value="TreeGrafter"/>
</dbReference>
<dbReference type="PANTHER" id="PTHR22883:SF203">
    <property type="entry name" value="PALMITOYLTRANSFERASE"/>
    <property type="match status" value="1"/>
</dbReference>
<keyword evidence="5 7" id="KW-0472">Membrane</keyword>
<feature type="transmembrane region" description="Helical" evidence="7">
    <location>
        <begin position="21"/>
        <end position="42"/>
    </location>
</feature>
<evidence type="ECO:0000256" key="6">
    <source>
        <dbReference type="ARBA" id="ARBA00023315"/>
    </source>
</evidence>
<dbReference type="OrthoDB" id="1924421at2759"/>
<comment type="caution">
    <text evidence="9">The sequence shown here is derived from an EMBL/GenBank/DDBJ whole genome shotgun (WGS) entry which is preliminary data.</text>
</comment>
<comment type="similarity">
    <text evidence="7">Belongs to the DHHC palmitoyltransferase family.</text>
</comment>
<feature type="domain" description="Palmitoyltransferase DHHC" evidence="8">
    <location>
        <begin position="99"/>
        <end position="221"/>
    </location>
</feature>
<dbReference type="InterPro" id="IPR039859">
    <property type="entry name" value="PFA4/ZDH16/20/ERF2-like"/>
</dbReference>
<accession>A0A1R2CHU6</accession>
<evidence type="ECO:0000256" key="3">
    <source>
        <dbReference type="ARBA" id="ARBA00022692"/>
    </source>
</evidence>
<evidence type="ECO:0000256" key="4">
    <source>
        <dbReference type="ARBA" id="ARBA00022989"/>
    </source>
</evidence>
<dbReference type="PANTHER" id="PTHR22883">
    <property type="entry name" value="ZINC FINGER DHHC DOMAIN CONTAINING PROTEIN"/>
    <property type="match status" value="1"/>
</dbReference>
<dbReference type="InterPro" id="IPR001594">
    <property type="entry name" value="Palmitoyltrfase_DHHC"/>
</dbReference>
<dbReference type="GO" id="GO:0006612">
    <property type="term" value="P:protein targeting to membrane"/>
    <property type="evidence" value="ECO:0007669"/>
    <property type="project" value="TreeGrafter"/>
</dbReference>
<evidence type="ECO:0000313" key="9">
    <source>
        <dbReference type="EMBL" id="OMJ88609.1"/>
    </source>
</evidence>
<evidence type="ECO:0000259" key="8">
    <source>
        <dbReference type="Pfam" id="PF01529"/>
    </source>
</evidence>
<evidence type="ECO:0000256" key="5">
    <source>
        <dbReference type="ARBA" id="ARBA00023136"/>
    </source>
</evidence>
<sequence>MADIIELSIPIRKSGCQCPWNIYQSISYLIFAGAILILFLQVFPEFELLGQILIIVFFIITITALIFYAIKLTYSDPTDPLVIDFRSTIDPELRDELENKTTRYCNFCKSPVSSIRSKHCMRCNRCTSIFDHHCKFVNNCVGERNYHDFIKLILALEVFEVFLASVCMVFFFHKYWDLSYLDIPIVALLVKSILVIAANGYLIFFHVTLIKKNITTYEYISLRLKRNTEVIPRLHNEENSLSYIKDRDSSVMYANKDNL</sequence>
<dbReference type="EC" id="2.3.1.225" evidence="7"/>
<proteinExistence type="inferred from homology"/>
<dbReference type="Pfam" id="PF01529">
    <property type="entry name" value="DHHC"/>
    <property type="match status" value="1"/>
</dbReference>
<dbReference type="PROSITE" id="PS50216">
    <property type="entry name" value="DHHC"/>
    <property type="match status" value="1"/>
</dbReference>
<keyword evidence="2 7" id="KW-0808">Transferase</keyword>